<dbReference type="SUPFAM" id="SSF46894">
    <property type="entry name" value="C-terminal effector domain of the bipartite response regulators"/>
    <property type="match status" value="1"/>
</dbReference>
<sequence>MTTKIIPLSSRVTFHSECSCLKVENAQDVYLTPGERKLLELVLEGKGSKENVFEQIWLSRGIIVGESSYHQLIKTLRRKLQSAGLPATVIKTLPRFGLIYVRPDDGAPYVEADVEKIDEESMPSGIAQSSMEASVDMDDRSQVAFPSEVSVTPITDKHEGMGRHVCLPRWLIVASCTLAVLLPLLVQYLWISGESNFADTLQARGITYHATSEQLLIPKTLEDIVGKPVSGVRHIYLAANGPKVWIAQCHKEINQEKNQCHYKNISIY</sequence>
<dbReference type="InterPro" id="IPR016032">
    <property type="entry name" value="Sig_transdc_resp-reg_C-effctor"/>
</dbReference>
<protein>
    <recommendedName>
        <fullName evidence="4">OmpR/PhoB-type domain-containing protein</fullName>
    </recommendedName>
</protein>
<keyword evidence="1" id="KW-0472">Membrane</keyword>
<dbReference type="Gene3D" id="1.10.10.10">
    <property type="entry name" value="Winged helix-like DNA-binding domain superfamily/Winged helix DNA-binding domain"/>
    <property type="match status" value="1"/>
</dbReference>
<name>A0A4P8YGU6_9ENTR</name>
<gene>
    <name evidence="2" type="ORF">FEM41_09710</name>
</gene>
<dbReference type="Proteomes" id="UP000302163">
    <property type="component" value="Chromosome"/>
</dbReference>
<evidence type="ECO:0000313" key="2">
    <source>
        <dbReference type="EMBL" id="QCT19905.1"/>
    </source>
</evidence>
<evidence type="ECO:0008006" key="4">
    <source>
        <dbReference type="Google" id="ProtNLM"/>
    </source>
</evidence>
<reference evidence="2 3" key="1">
    <citation type="submission" date="2019-05" db="EMBL/GenBank/DDBJ databases">
        <title>Complete genome sequence of Izhakiella calystegiae KSNA2, an endophyte isolated from beach morning glory (Calystegia soldanella).</title>
        <authorList>
            <person name="Jiang L."/>
            <person name="Jeong J.C."/>
            <person name="Kim C.Y."/>
            <person name="Kim D.H."/>
            <person name="Kim S.W."/>
            <person name="Lee j."/>
        </authorList>
    </citation>
    <scope>NUCLEOTIDE SEQUENCE [LARGE SCALE GENOMIC DNA]</scope>
    <source>
        <strain evidence="2 3">KSNA2</strain>
    </source>
</reference>
<dbReference type="GO" id="GO:0006355">
    <property type="term" value="P:regulation of DNA-templated transcription"/>
    <property type="evidence" value="ECO:0007669"/>
    <property type="project" value="InterPro"/>
</dbReference>
<proteinExistence type="predicted"/>
<evidence type="ECO:0000313" key="3">
    <source>
        <dbReference type="Proteomes" id="UP000302163"/>
    </source>
</evidence>
<accession>A0A4P8YGU6</accession>
<keyword evidence="1" id="KW-1133">Transmembrane helix</keyword>
<dbReference type="RefSeq" id="WP_138095782.1">
    <property type="nucleotide sequence ID" value="NZ_CP040428.1"/>
</dbReference>
<dbReference type="OrthoDB" id="7003224at2"/>
<keyword evidence="3" id="KW-1185">Reference proteome</keyword>
<keyword evidence="1" id="KW-0812">Transmembrane</keyword>
<dbReference type="EMBL" id="CP040428">
    <property type="protein sequence ID" value="QCT19905.1"/>
    <property type="molecule type" value="Genomic_DNA"/>
</dbReference>
<dbReference type="InterPro" id="IPR036388">
    <property type="entry name" value="WH-like_DNA-bd_sf"/>
</dbReference>
<dbReference type="AlphaFoldDB" id="A0A4P8YGU6"/>
<evidence type="ECO:0000256" key="1">
    <source>
        <dbReference type="SAM" id="Phobius"/>
    </source>
</evidence>
<dbReference type="GO" id="GO:0003677">
    <property type="term" value="F:DNA binding"/>
    <property type="evidence" value="ECO:0007669"/>
    <property type="project" value="InterPro"/>
</dbReference>
<feature type="transmembrane region" description="Helical" evidence="1">
    <location>
        <begin position="170"/>
        <end position="190"/>
    </location>
</feature>
<dbReference type="KEGG" id="izh:FEM41_09710"/>
<organism evidence="2 3">
    <name type="scientific">Jejubacter calystegiae</name>
    <dbReference type="NCBI Taxonomy" id="2579935"/>
    <lineage>
        <taxon>Bacteria</taxon>
        <taxon>Pseudomonadati</taxon>
        <taxon>Pseudomonadota</taxon>
        <taxon>Gammaproteobacteria</taxon>
        <taxon>Enterobacterales</taxon>
        <taxon>Enterobacteriaceae</taxon>
        <taxon>Jejubacter</taxon>
    </lineage>
</organism>